<keyword evidence="2" id="KW-1133">Transmembrane helix</keyword>
<dbReference type="Proteomes" id="UP000256748">
    <property type="component" value="Unassembled WGS sequence"/>
</dbReference>
<accession>A0A3E1BTT4</accession>
<feature type="region of interest" description="Disordered" evidence="1">
    <location>
        <begin position="142"/>
        <end position="167"/>
    </location>
</feature>
<organism evidence="3 4">
    <name type="scientific">Rhizobium leguminosarum bv. trifolii</name>
    <dbReference type="NCBI Taxonomy" id="386"/>
    <lineage>
        <taxon>Bacteria</taxon>
        <taxon>Pseudomonadati</taxon>
        <taxon>Pseudomonadota</taxon>
        <taxon>Alphaproteobacteria</taxon>
        <taxon>Hyphomicrobiales</taxon>
        <taxon>Rhizobiaceae</taxon>
        <taxon>Rhizobium/Agrobacterium group</taxon>
        <taxon>Rhizobium</taxon>
    </lineage>
</organism>
<keyword evidence="2" id="KW-0472">Membrane</keyword>
<evidence type="ECO:0000313" key="3">
    <source>
        <dbReference type="EMBL" id="RFB97631.1"/>
    </source>
</evidence>
<comment type="caution">
    <text evidence="3">The sequence shown here is derived from an EMBL/GenBank/DDBJ whole genome shotgun (WGS) entry which is preliminary data.</text>
</comment>
<sequence length="167" mass="18729">MSPVRFSTSPNEPQPVLTDEQKQRLSAYISAKDGLIKAMTDALKGRIDDGKNFNVSSTILRLSILGMLIFLVQILIQLYRYNSRLITFYSSRRDAIMLSDGDEKTMRLFSQLLLPSGLDFGREPHHPFAEAAELIREGAANLRKRSVGRSTKKTSPKEEPANADDSQ</sequence>
<name>A0A3E1BTT4_RHILT</name>
<feature type="transmembrane region" description="Helical" evidence="2">
    <location>
        <begin position="59"/>
        <end position="79"/>
    </location>
</feature>
<proteinExistence type="predicted"/>
<gene>
    <name evidence="3" type="ORF">B5K10_08035</name>
</gene>
<reference evidence="3 4" key="1">
    <citation type="submission" date="2017-03" db="EMBL/GenBank/DDBJ databases">
        <title>Genome analysis of Rhizobial strains effectives or ineffectives for nitrogen fixation isolated from bean seeds.</title>
        <authorList>
            <person name="Peralta H."/>
            <person name="Aguilar-Vera A."/>
            <person name="Mora Y."/>
            <person name="Vargas-Lagunas C."/>
            <person name="Girard L."/>
            <person name="Mora J."/>
        </authorList>
    </citation>
    <scope>NUCLEOTIDE SEQUENCE [LARGE SCALE GENOMIC DNA]</scope>
    <source>
        <strain evidence="3 4">CCGM5</strain>
    </source>
</reference>
<evidence type="ECO:0008006" key="5">
    <source>
        <dbReference type="Google" id="ProtNLM"/>
    </source>
</evidence>
<dbReference type="AlphaFoldDB" id="A0A3E1BTT4"/>
<evidence type="ECO:0000256" key="1">
    <source>
        <dbReference type="SAM" id="MobiDB-lite"/>
    </source>
</evidence>
<protein>
    <recommendedName>
        <fullName evidence="5">Transmembrane protein</fullName>
    </recommendedName>
</protein>
<feature type="compositionally biased region" description="Basic residues" evidence="1">
    <location>
        <begin position="142"/>
        <end position="154"/>
    </location>
</feature>
<evidence type="ECO:0000313" key="4">
    <source>
        <dbReference type="Proteomes" id="UP000256748"/>
    </source>
</evidence>
<keyword evidence="2" id="KW-0812">Transmembrane</keyword>
<dbReference type="EMBL" id="NAOO01000007">
    <property type="protein sequence ID" value="RFB97631.1"/>
    <property type="molecule type" value="Genomic_DNA"/>
</dbReference>
<evidence type="ECO:0000256" key="2">
    <source>
        <dbReference type="SAM" id="Phobius"/>
    </source>
</evidence>